<name>A0A948RQU7_UNCEI</name>
<sequence>MKKPQIIAMGGGGFSMEPENPLLDKYFLRQTGKRTPRVCFLPTASGDSDTYIVTFYDAFAKHRCQPSHLSLFYPPERIESFVLSQDAIYVGGGNTKSMLALWKEWRLDKILRKAWRQGVVLGGLSAGSICWFEQGLTDSISDRLTVLPCLGFLAGSHCPHYDSEENRRPAFKRLVKGGRMKDGLAAEDGVALHFIGKKLARIVSSRPGAAAFRVRKTGDTVHEEKLPPTYLGEK</sequence>
<dbReference type="Gene3D" id="3.40.50.880">
    <property type="match status" value="1"/>
</dbReference>
<dbReference type="Pfam" id="PF03575">
    <property type="entry name" value="Peptidase_S51"/>
    <property type="match status" value="1"/>
</dbReference>
<dbReference type="PANTHER" id="PTHR20842">
    <property type="entry name" value="PROTEASE S51 ALPHA-ASPARTYL DIPEPTIDASE"/>
    <property type="match status" value="1"/>
</dbReference>
<dbReference type="EMBL" id="JAHJDP010000002">
    <property type="protein sequence ID" value="MBU2689300.1"/>
    <property type="molecule type" value="Genomic_DNA"/>
</dbReference>
<keyword evidence="2" id="KW-0645">Protease</keyword>
<keyword evidence="4" id="KW-0720">Serine protease</keyword>
<evidence type="ECO:0000256" key="2">
    <source>
        <dbReference type="ARBA" id="ARBA00022670"/>
    </source>
</evidence>
<dbReference type="SUPFAM" id="SSF52317">
    <property type="entry name" value="Class I glutamine amidotransferase-like"/>
    <property type="match status" value="1"/>
</dbReference>
<evidence type="ECO:0000313" key="6">
    <source>
        <dbReference type="Proteomes" id="UP000777784"/>
    </source>
</evidence>
<organism evidence="5 6">
    <name type="scientific">Eiseniibacteriota bacterium</name>
    <dbReference type="NCBI Taxonomy" id="2212470"/>
    <lineage>
        <taxon>Bacteria</taxon>
        <taxon>Candidatus Eiseniibacteriota</taxon>
    </lineage>
</organism>
<keyword evidence="3" id="KW-0378">Hydrolase</keyword>
<reference evidence="5" key="1">
    <citation type="submission" date="2021-05" db="EMBL/GenBank/DDBJ databases">
        <title>Energy efficiency and biological interactions define the core microbiome of deep oligotrophic groundwater.</title>
        <authorList>
            <person name="Mehrshad M."/>
            <person name="Lopez-Fernandez M."/>
            <person name="Bell E."/>
            <person name="Bernier-Latmani R."/>
            <person name="Bertilsson S."/>
            <person name="Dopson M."/>
        </authorList>
    </citation>
    <scope>NUCLEOTIDE SEQUENCE</scope>
    <source>
        <strain evidence="5">Modern_marine.mb.64</strain>
    </source>
</reference>
<dbReference type="AlphaFoldDB" id="A0A948RQU7"/>
<gene>
    <name evidence="5" type="ORF">KJ970_00100</name>
</gene>
<dbReference type="InterPro" id="IPR005320">
    <property type="entry name" value="Peptidase_S51"/>
</dbReference>
<evidence type="ECO:0000256" key="4">
    <source>
        <dbReference type="ARBA" id="ARBA00022825"/>
    </source>
</evidence>
<dbReference type="InterPro" id="IPR029062">
    <property type="entry name" value="Class_I_gatase-like"/>
</dbReference>
<dbReference type="PANTHER" id="PTHR20842:SF0">
    <property type="entry name" value="ALPHA-ASPARTYL DIPEPTIDASE"/>
    <property type="match status" value="1"/>
</dbReference>
<dbReference type="Proteomes" id="UP000777784">
    <property type="component" value="Unassembled WGS sequence"/>
</dbReference>
<dbReference type="GO" id="GO:0008236">
    <property type="term" value="F:serine-type peptidase activity"/>
    <property type="evidence" value="ECO:0007669"/>
    <property type="project" value="UniProtKB-KW"/>
</dbReference>
<protein>
    <submittedName>
        <fullName evidence="5">Peptidase E</fullName>
    </submittedName>
</protein>
<proteinExistence type="inferred from homology"/>
<evidence type="ECO:0000256" key="1">
    <source>
        <dbReference type="ARBA" id="ARBA00006534"/>
    </source>
</evidence>
<comment type="similarity">
    <text evidence="1">Belongs to the peptidase S51 family.</text>
</comment>
<evidence type="ECO:0000256" key="3">
    <source>
        <dbReference type="ARBA" id="ARBA00022801"/>
    </source>
</evidence>
<comment type="caution">
    <text evidence="5">The sequence shown here is derived from an EMBL/GenBank/DDBJ whole genome shotgun (WGS) entry which is preliminary data.</text>
</comment>
<dbReference type="GO" id="GO:0006508">
    <property type="term" value="P:proteolysis"/>
    <property type="evidence" value="ECO:0007669"/>
    <property type="project" value="UniProtKB-KW"/>
</dbReference>
<accession>A0A948RQU7</accession>
<evidence type="ECO:0000313" key="5">
    <source>
        <dbReference type="EMBL" id="MBU2689300.1"/>
    </source>
</evidence>
<dbReference type="CDD" id="cd03146">
    <property type="entry name" value="GAT1_Peptidase_E"/>
    <property type="match status" value="1"/>
</dbReference>